<gene>
    <name evidence="1" type="ORF">GM668_14200</name>
</gene>
<proteinExistence type="predicted"/>
<dbReference type="RefSeq" id="WP_155439615.1">
    <property type="nucleotide sequence ID" value="NZ_WNLA01000008.1"/>
</dbReference>
<sequence length="70" mass="7112">MIAANLCKSVPIGVPLNTAASVMLNEHKAILMGGGKELAFIALRTPEGCACHVNLDSAGTTTGVSSKCVQ</sequence>
<protein>
    <submittedName>
        <fullName evidence="1">Uncharacterized protein</fullName>
    </submittedName>
</protein>
<keyword evidence="2" id="KW-1185">Reference proteome</keyword>
<name>A0A6L6Q119_9BURK</name>
<comment type="caution">
    <text evidence="1">The sequence shown here is derived from an EMBL/GenBank/DDBJ whole genome shotgun (WGS) entry which is preliminary data.</text>
</comment>
<reference evidence="1 2" key="1">
    <citation type="submission" date="2019-11" db="EMBL/GenBank/DDBJ databases">
        <title>Type strains purchased from KCTC, JCM and DSMZ.</title>
        <authorList>
            <person name="Lu H."/>
        </authorList>
    </citation>
    <scope>NUCLEOTIDE SEQUENCE [LARGE SCALE GENOMIC DNA]</scope>
    <source>
        <strain evidence="1 2">KCTC 42409</strain>
    </source>
</reference>
<dbReference type="AlphaFoldDB" id="A0A6L6Q119"/>
<evidence type="ECO:0000313" key="2">
    <source>
        <dbReference type="Proteomes" id="UP000484015"/>
    </source>
</evidence>
<evidence type="ECO:0000313" key="1">
    <source>
        <dbReference type="EMBL" id="MTW03236.1"/>
    </source>
</evidence>
<organism evidence="1 2">
    <name type="scientific">Pseudoduganella ginsengisoli</name>
    <dbReference type="NCBI Taxonomy" id="1462440"/>
    <lineage>
        <taxon>Bacteria</taxon>
        <taxon>Pseudomonadati</taxon>
        <taxon>Pseudomonadota</taxon>
        <taxon>Betaproteobacteria</taxon>
        <taxon>Burkholderiales</taxon>
        <taxon>Oxalobacteraceae</taxon>
        <taxon>Telluria group</taxon>
        <taxon>Pseudoduganella</taxon>
    </lineage>
</organism>
<dbReference type="EMBL" id="WNLA01000008">
    <property type="protein sequence ID" value="MTW03236.1"/>
    <property type="molecule type" value="Genomic_DNA"/>
</dbReference>
<dbReference type="Proteomes" id="UP000484015">
    <property type="component" value="Unassembled WGS sequence"/>
</dbReference>
<accession>A0A6L6Q119</accession>